<evidence type="ECO:0000256" key="1">
    <source>
        <dbReference type="ARBA" id="ARBA00001946"/>
    </source>
</evidence>
<reference evidence="7 8" key="1">
    <citation type="journal article" date="2016" name="Mol. Biol. Evol.">
        <title>Comparative Genomics of Early-Diverging Mushroom-Forming Fungi Provides Insights into the Origins of Lignocellulose Decay Capabilities.</title>
        <authorList>
            <person name="Nagy L.G."/>
            <person name="Riley R."/>
            <person name="Tritt A."/>
            <person name="Adam C."/>
            <person name="Daum C."/>
            <person name="Floudas D."/>
            <person name="Sun H."/>
            <person name="Yadav J.S."/>
            <person name="Pangilinan J."/>
            <person name="Larsson K.H."/>
            <person name="Matsuura K."/>
            <person name="Barry K."/>
            <person name="Labutti K."/>
            <person name="Kuo R."/>
            <person name="Ohm R.A."/>
            <person name="Bhattacharya S.S."/>
            <person name="Shirouzu T."/>
            <person name="Yoshinaga Y."/>
            <person name="Martin F.M."/>
            <person name="Grigoriev I.V."/>
            <person name="Hibbett D.S."/>
        </authorList>
    </citation>
    <scope>NUCLEOTIDE SEQUENCE [LARGE SCALE GENOMIC DNA]</scope>
    <source>
        <strain evidence="7 8">93-53</strain>
    </source>
</reference>
<protein>
    <submittedName>
        <fullName evidence="7">Citrate lyase beta subunit</fullName>
    </submittedName>
</protein>
<dbReference type="InterPro" id="IPR015813">
    <property type="entry name" value="Pyrv/PenolPyrv_kinase-like_dom"/>
</dbReference>
<dbReference type="InterPro" id="IPR005000">
    <property type="entry name" value="Aldolase/citrate-lyase_domain"/>
</dbReference>
<feature type="binding site" evidence="5">
    <location>
        <position position="177"/>
    </location>
    <ligand>
        <name>Mg(2+)</name>
        <dbReference type="ChEBI" id="CHEBI:18420"/>
    </ligand>
</feature>
<evidence type="ECO:0000256" key="3">
    <source>
        <dbReference type="ARBA" id="ARBA00022842"/>
    </source>
</evidence>
<dbReference type="Gene3D" id="3.20.20.60">
    <property type="entry name" value="Phosphoenolpyruvate-binding domains"/>
    <property type="match status" value="1"/>
</dbReference>
<evidence type="ECO:0000256" key="2">
    <source>
        <dbReference type="ARBA" id="ARBA00022723"/>
    </source>
</evidence>
<accession>A0A165HP43</accession>
<organism evidence="7 8">
    <name type="scientific">Laetiporus sulphureus 93-53</name>
    <dbReference type="NCBI Taxonomy" id="1314785"/>
    <lineage>
        <taxon>Eukaryota</taxon>
        <taxon>Fungi</taxon>
        <taxon>Dikarya</taxon>
        <taxon>Basidiomycota</taxon>
        <taxon>Agaricomycotina</taxon>
        <taxon>Agaricomycetes</taxon>
        <taxon>Polyporales</taxon>
        <taxon>Laetiporus</taxon>
    </lineage>
</organism>
<dbReference type="EMBL" id="KV427606">
    <property type="protein sequence ID" value="KZT11995.1"/>
    <property type="molecule type" value="Genomic_DNA"/>
</dbReference>
<feature type="binding site" evidence="4">
    <location>
        <position position="110"/>
    </location>
    <ligand>
        <name>substrate</name>
    </ligand>
</feature>
<dbReference type="GO" id="GO:0006107">
    <property type="term" value="P:oxaloacetate metabolic process"/>
    <property type="evidence" value="ECO:0007669"/>
    <property type="project" value="TreeGrafter"/>
</dbReference>
<proteinExistence type="predicted"/>
<dbReference type="InterPro" id="IPR011206">
    <property type="entry name" value="Citrate_lyase_beta/mcl1/mcl2"/>
</dbReference>
<evidence type="ECO:0000313" key="8">
    <source>
        <dbReference type="Proteomes" id="UP000076871"/>
    </source>
</evidence>
<dbReference type="Proteomes" id="UP000076871">
    <property type="component" value="Unassembled WGS sequence"/>
</dbReference>
<dbReference type="SUPFAM" id="SSF51621">
    <property type="entry name" value="Phosphoenolpyruvate/pyruvate domain"/>
    <property type="match status" value="1"/>
</dbReference>
<dbReference type="STRING" id="1314785.A0A165HP43"/>
<dbReference type="Pfam" id="PF03328">
    <property type="entry name" value="HpcH_HpaI"/>
    <property type="match status" value="1"/>
</dbReference>
<feature type="binding site" evidence="5">
    <location>
        <position position="212"/>
    </location>
    <ligand>
        <name>Mg(2+)</name>
        <dbReference type="ChEBI" id="CHEBI:18420"/>
    </ligand>
</feature>
<evidence type="ECO:0000313" key="7">
    <source>
        <dbReference type="EMBL" id="KZT11995.1"/>
    </source>
</evidence>
<evidence type="ECO:0000256" key="5">
    <source>
        <dbReference type="PIRSR" id="PIRSR015582-2"/>
    </source>
</evidence>
<gene>
    <name evidence="7" type="ORF">LAESUDRAFT_161947</name>
</gene>
<comment type="cofactor">
    <cofactor evidence="1">
        <name>Mg(2+)</name>
        <dbReference type="ChEBI" id="CHEBI:18420"/>
    </cofactor>
</comment>
<dbReference type="AlphaFoldDB" id="A0A165HP43"/>
<name>A0A165HP43_9APHY</name>
<dbReference type="PANTHER" id="PTHR32308">
    <property type="entry name" value="LYASE BETA SUBUNIT, PUTATIVE (AFU_ORTHOLOGUE AFUA_4G13030)-RELATED"/>
    <property type="match status" value="1"/>
</dbReference>
<keyword evidence="2 5" id="KW-0479">Metal-binding</keyword>
<keyword evidence="7" id="KW-0456">Lyase</keyword>
<keyword evidence="8" id="KW-1185">Reference proteome</keyword>
<dbReference type="InParanoid" id="A0A165HP43"/>
<feature type="binding site" evidence="4">
    <location>
        <position position="177"/>
    </location>
    <ligand>
        <name>substrate</name>
    </ligand>
</feature>
<keyword evidence="3 5" id="KW-0460">Magnesium</keyword>
<dbReference type="InterPro" id="IPR040442">
    <property type="entry name" value="Pyrv_kinase-like_dom_sf"/>
</dbReference>
<dbReference type="GO" id="GO:0000287">
    <property type="term" value="F:magnesium ion binding"/>
    <property type="evidence" value="ECO:0007669"/>
    <property type="project" value="TreeGrafter"/>
</dbReference>
<dbReference type="GeneID" id="63818435"/>
<dbReference type="GO" id="GO:0016829">
    <property type="term" value="F:lyase activity"/>
    <property type="evidence" value="ECO:0007669"/>
    <property type="project" value="UniProtKB-KW"/>
</dbReference>
<evidence type="ECO:0000259" key="6">
    <source>
        <dbReference type="Pfam" id="PF03328"/>
    </source>
</evidence>
<sequence length="359" mass="39838">MMISLNVLKSAHARFSSVLWSGCRAARKFAILADDTGAQPLNRSYLYVPASNDRMLEKSLSTESDVIIYDLEDSVPPSASDKNAARERLQRFLHTKLEAELPRPERIAVRLNSINTPFFGSDIAQALRIPSIRTFILPKVNSAQDLHHVSREIYNATQLQSVRDPRLQPLRLVASIESARSMVNLKDIAGWQCEYGPSLGVTLSALLFAAEDYCADSGIIRTKSRTELLFTRSQIAITAKAFGLDAIDMVCVNYRDLDYLKEECEDGRRLGYNGKQAIHPTQVAIIQSTFVPTEKEILRAAKILHRMQKAHSEAQRGAIGLELEGGGKEMIDAPMIKQAENTIRIANAAGLTGIIPQFD</sequence>
<evidence type="ECO:0000256" key="4">
    <source>
        <dbReference type="PIRSR" id="PIRSR015582-1"/>
    </source>
</evidence>
<dbReference type="PIRSF" id="PIRSF015582">
    <property type="entry name" value="Cit_lyase_B"/>
    <property type="match status" value="1"/>
</dbReference>
<dbReference type="PANTHER" id="PTHR32308:SF0">
    <property type="entry name" value="HPCH_HPAI ALDOLASE_CITRATE LYASE DOMAIN-CONTAINING PROTEIN"/>
    <property type="match status" value="1"/>
</dbReference>
<feature type="domain" description="HpcH/HpaI aldolase/citrate lyase" evidence="6">
    <location>
        <begin position="43"/>
        <end position="280"/>
    </location>
</feature>
<dbReference type="OrthoDB" id="1773at2759"/>
<dbReference type="RefSeq" id="XP_040769643.1">
    <property type="nucleotide sequence ID" value="XM_040901403.1"/>
</dbReference>